<dbReference type="RefSeq" id="WP_135801904.1">
    <property type="nucleotide sequence ID" value="NZ_SRPF01000001.1"/>
</dbReference>
<dbReference type="GO" id="GO:1901135">
    <property type="term" value="P:carbohydrate derivative metabolic process"/>
    <property type="evidence" value="ECO:0007669"/>
    <property type="project" value="UniProtKB-ARBA"/>
</dbReference>
<gene>
    <name evidence="3" type="ORF">E5Q11_03015</name>
</gene>
<reference evidence="3 4" key="1">
    <citation type="submission" date="2019-04" db="EMBL/GenBank/DDBJ databases">
        <authorList>
            <person name="Park S."/>
            <person name="Yoon J.-H."/>
        </authorList>
    </citation>
    <scope>NUCLEOTIDE SEQUENCE [LARGE SCALE GENOMIC DNA]</scope>
    <source>
        <strain evidence="3 4">HJM-18</strain>
    </source>
</reference>
<dbReference type="PANTHER" id="PTHR12526:SF630">
    <property type="entry name" value="GLYCOSYLTRANSFERASE"/>
    <property type="match status" value="1"/>
</dbReference>
<comment type="caution">
    <text evidence="3">The sequence shown here is derived from an EMBL/GenBank/DDBJ whole genome shotgun (WGS) entry which is preliminary data.</text>
</comment>
<dbReference type="SUPFAM" id="SSF53756">
    <property type="entry name" value="UDP-Glycosyltransferase/glycogen phosphorylase"/>
    <property type="match status" value="1"/>
</dbReference>
<dbReference type="Proteomes" id="UP000298325">
    <property type="component" value="Unassembled WGS sequence"/>
</dbReference>
<dbReference type="AlphaFoldDB" id="A0A4Z1C7B4"/>
<name>A0A4Z1C7B4_9GAMM</name>
<evidence type="ECO:0000313" key="4">
    <source>
        <dbReference type="Proteomes" id="UP000298325"/>
    </source>
</evidence>
<dbReference type="Gene3D" id="3.40.50.2000">
    <property type="entry name" value="Glycogen Phosphorylase B"/>
    <property type="match status" value="2"/>
</dbReference>
<sequence>MHSREPVLFVIDQFLNPYAGTESQLFKLLGELPSFGFEPRLLVMKSSAYTDSNLMPCPVDVLGHHRLSSPRTWWALWRYGRRLRQQGFRLAHVFFNDASLVCPPVLRVCGFQILISRRDMGYWYTPAIVLLLRLTRRWVSGVVVNSQAVGDVTAATEGHKRDLVYVIYNGYDNAKAAVDEPAPIPELKALSEMGPVAFLVANIRQIKRIEDALSAVAELGGRGHYLALAVIGDGSSETLRQHAEQLGIGQRVLFMGSRSDVTRCLTYGTVGLSCSESEGYSNAVVEYMQAGLPVVASDVGGNREAVVNGKTGWRYPVGDVEALASRLESLLANPEKASLMGRAGKQLALERHGLENMIQAHARLYSKIIESDVRVSS</sequence>
<dbReference type="OrthoDB" id="9795746at2"/>
<feature type="domain" description="Glycosyltransferase subfamily 4-like N-terminal" evidence="2">
    <location>
        <begin position="20"/>
        <end position="172"/>
    </location>
</feature>
<organism evidence="3 4">
    <name type="scientific">Marinobacter confluentis</name>
    <dbReference type="NCBI Taxonomy" id="1697557"/>
    <lineage>
        <taxon>Bacteria</taxon>
        <taxon>Pseudomonadati</taxon>
        <taxon>Pseudomonadota</taxon>
        <taxon>Gammaproteobacteria</taxon>
        <taxon>Pseudomonadales</taxon>
        <taxon>Marinobacteraceae</taxon>
        <taxon>Marinobacter</taxon>
    </lineage>
</organism>
<dbReference type="PANTHER" id="PTHR12526">
    <property type="entry name" value="GLYCOSYLTRANSFERASE"/>
    <property type="match status" value="1"/>
</dbReference>
<dbReference type="Pfam" id="PF00534">
    <property type="entry name" value="Glycos_transf_1"/>
    <property type="match status" value="1"/>
</dbReference>
<evidence type="ECO:0000259" key="2">
    <source>
        <dbReference type="Pfam" id="PF13439"/>
    </source>
</evidence>
<feature type="domain" description="Glycosyl transferase family 1" evidence="1">
    <location>
        <begin position="190"/>
        <end position="346"/>
    </location>
</feature>
<dbReference type="InterPro" id="IPR001296">
    <property type="entry name" value="Glyco_trans_1"/>
</dbReference>
<proteinExistence type="predicted"/>
<evidence type="ECO:0000259" key="1">
    <source>
        <dbReference type="Pfam" id="PF00534"/>
    </source>
</evidence>
<keyword evidence="3" id="KW-0808">Transferase</keyword>
<keyword evidence="4" id="KW-1185">Reference proteome</keyword>
<dbReference type="GO" id="GO:0016757">
    <property type="term" value="F:glycosyltransferase activity"/>
    <property type="evidence" value="ECO:0007669"/>
    <property type="project" value="InterPro"/>
</dbReference>
<dbReference type="InterPro" id="IPR028098">
    <property type="entry name" value="Glyco_trans_4-like_N"/>
</dbReference>
<evidence type="ECO:0000313" key="3">
    <source>
        <dbReference type="EMBL" id="TGN41520.1"/>
    </source>
</evidence>
<dbReference type="EMBL" id="SRPF01000001">
    <property type="protein sequence ID" value="TGN41520.1"/>
    <property type="molecule type" value="Genomic_DNA"/>
</dbReference>
<protein>
    <submittedName>
        <fullName evidence="3">Glycosyltransferase</fullName>
    </submittedName>
</protein>
<dbReference type="Pfam" id="PF13439">
    <property type="entry name" value="Glyco_transf_4"/>
    <property type="match status" value="1"/>
</dbReference>
<accession>A0A4Z1C7B4</accession>